<protein>
    <recommendedName>
        <fullName evidence="3">CheY-like domain containing protein</fullName>
    </recommendedName>
</protein>
<proteinExistence type="predicted"/>
<organism evidence="1 2">
    <name type="scientific">Prochlorococcus marinus (strain NATL1A)</name>
    <dbReference type="NCBI Taxonomy" id="167555"/>
    <lineage>
        <taxon>Bacteria</taxon>
        <taxon>Bacillati</taxon>
        <taxon>Cyanobacteriota</taxon>
        <taxon>Cyanophyceae</taxon>
        <taxon>Synechococcales</taxon>
        <taxon>Prochlorococcaceae</taxon>
        <taxon>Prochlorococcus</taxon>
    </lineage>
</organism>
<dbReference type="InterPro" id="IPR016837">
    <property type="entry name" value="Uncharacterised_Ycf55_cyanobac"/>
</dbReference>
<dbReference type="InterPro" id="IPR022552">
    <property type="entry name" value="UPF_Ycf55"/>
</dbReference>
<dbReference type="HOGENOM" id="CLU_483055_0_0_3"/>
<reference evidence="2" key="1">
    <citation type="journal article" date="2007" name="PLoS Genet.">
        <title>Patterns and implications of gene gain and loss in the evolution of Prochlorococcus.</title>
        <authorList>
            <person name="Kettler G.C."/>
            <person name="Martiny A.C."/>
            <person name="Huang K."/>
            <person name="Zucker J."/>
            <person name="Coleman M.L."/>
            <person name="Rodrigue S."/>
            <person name="Chen F."/>
            <person name="Lapidus A."/>
            <person name="Ferriera S."/>
            <person name="Johnson J."/>
            <person name="Steglich C."/>
            <person name="Church G.M."/>
            <person name="Richardson P."/>
            <person name="Chisholm S.W."/>
        </authorList>
    </citation>
    <scope>NUCLEOTIDE SEQUENCE [LARGE SCALE GENOMIC DNA]</scope>
    <source>
        <strain evidence="2">NATL1A</strain>
    </source>
</reference>
<evidence type="ECO:0000313" key="1">
    <source>
        <dbReference type="EMBL" id="ABM75393.1"/>
    </source>
</evidence>
<dbReference type="AlphaFoldDB" id="A2C1N3"/>
<dbReference type="RefSeq" id="WP_011823539.1">
    <property type="nucleotide sequence ID" value="NC_008819.1"/>
</dbReference>
<accession>A2C1N3</accession>
<dbReference type="EMBL" id="CP000553">
    <property type="protein sequence ID" value="ABM75393.1"/>
    <property type="molecule type" value="Genomic_DNA"/>
</dbReference>
<name>A2C1N3_PROM1</name>
<dbReference type="Pfam" id="PF12452">
    <property type="entry name" value="DUF3685"/>
    <property type="match status" value="1"/>
</dbReference>
<dbReference type="eggNOG" id="COG2197">
    <property type="taxonomic scope" value="Bacteria"/>
</dbReference>
<dbReference type="KEGG" id="pme:NATL1_08351"/>
<evidence type="ECO:0008006" key="3">
    <source>
        <dbReference type="Google" id="ProtNLM"/>
    </source>
</evidence>
<gene>
    <name evidence="1" type="ordered locus">NATL1_08351</name>
</gene>
<evidence type="ECO:0000313" key="2">
    <source>
        <dbReference type="Proteomes" id="UP000002592"/>
    </source>
</evidence>
<sequence length="531" mass="60937">MIAPSLLGESLALQLTSQDDNLEIILDKKDINGLPKLILFCLEEVELSNSIKLEIHKLKERWEQSPVLIVIPKSIKLSSDDLMTFGSEGVIQDPTVELLRDTINILIGGGRVFKINNETNYNADSIHNSYGLGHWLLTSGLSQINKDLYTIDQIIAKKSTNTFYLFILIGRRRELLTAKRLIIWLWGPLEVLIESPIKSNNNKNIINKYNTDITIKNTSTNELWNVIYKRVKERLQDDLTNSTGELAALYSLNKSKRYNLLKTLLKEFSTIIIKLDSKDNREKGLEEILQSITPELRANTLRNFIDSYDRLKKNGVDVFISDFLVHNADLGILDDELPSIALIIDPILNNKPLLMDGDYLSIEDPRSIIQLETFILNWIFRSAEIVSEEIISSCSEWPELRKYFLNKELVSTRELERKRNHINTNNQLQNLFKKPVRLYESKRLYYTVKNNNIEKIITLEPRDDELKKLDWPQRQIAFIIELRDALAPQVQAIIQYLGDLIVLILTKVVGRSIGLIGRGIAQGMGRNLSKG</sequence>
<dbReference type="PIRSF" id="PIRSF026434">
    <property type="entry name" value="RR_ycf55_prd"/>
    <property type="match status" value="1"/>
</dbReference>
<dbReference type="Proteomes" id="UP000002592">
    <property type="component" value="Chromosome"/>
</dbReference>